<reference evidence="2 3" key="1">
    <citation type="submission" date="2024-02" db="EMBL/GenBank/DDBJ databases">
        <authorList>
            <consortium name="ELIXIR-Norway"/>
            <consortium name="Elixir Norway"/>
        </authorList>
    </citation>
    <scope>NUCLEOTIDE SEQUENCE [LARGE SCALE GENOMIC DNA]</scope>
</reference>
<proteinExistence type="predicted"/>
<evidence type="ECO:0000256" key="1">
    <source>
        <dbReference type="SAM" id="SignalP"/>
    </source>
</evidence>
<keyword evidence="1" id="KW-0732">Signal</keyword>
<evidence type="ECO:0000313" key="2">
    <source>
        <dbReference type="EMBL" id="CAK9191403.1"/>
    </source>
</evidence>
<gene>
    <name evidence="2" type="ORF">CSSPTR1EN2_LOCUS1373</name>
</gene>
<organism evidence="2 3">
    <name type="scientific">Sphagnum troendelagicum</name>
    <dbReference type="NCBI Taxonomy" id="128251"/>
    <lineage>
        <taxon>Eukaryota</taxon>
        <taxon>Viridiplantae</taxon>
        <taxon>Streptophyta</taxon>
        <taxon>Embryophyta</taxon>
        <taxon>Bryophyta</taxon>
        <taxon>Sphagnophytina</taxon>
        <taxon>Sphagnopsida</taxon>
        <taxon>Sphagnales</taxon>
        <taxon>Sphagnaceae</taxon>
        <taxon>Sphagnum</taxon>
    </lineage>
</organism>
<feature type="signal peptide" evidence="1">
    <location>
        <begin position="1"/>
        <end position="26"/>
    </location>
</feature>
<accession>A0ABP0TB19</accession>
<evidence type="ECO:0000313" key="3">
    <source>
        <dbReference type="Proteomes" id="UP001497512"/>
    </source>
</evidence>
<name>A0ABP0TB19_9BRYO</name>
<keyword evidence="3" id="KW-1185">Reference proteome</keyword>
<feature type="chain" id="PRO_5046100485" description="Secreted protein" evidence="1">
    <location>
        <begin position="27"/>
        <end position="69"/>
    </location>
</feature>
<sequence>MMLRCSSSHPLSALSLLLLAAPPLSPRTSLGLLSPLSSLASTHYYSPSTASQYLVGCSGISRECVTVCY</sequence>
<evidence type="ECO:0008006" key="4">
    <source>
        <dbReference type="Google" id="ProtNLM"/>
    </source>
</evidence>
<dbReference type="Proteomes" id="UP001497512">
    <property type="component" value="Chromosome 1"/>
</dbReference>
<protein>
    <recommendedName>
        <fullName evidence="4">Secreted protein</fullName>
    </recommendedName>
</protein>
<dbReference type="EMBL" id="OZ019893">
    <property type="protein sequence ID" value="CAK9191403.1"/>
    <property type="molecule type" value="Genomic_DNA"/>
</dbReference>